<sequence>MDLTSRGHLRRPRLLIACILILGLLGCFTLSNAVLYAHSSGDFLYASMPMLLTTVIYMHRRYPTKLGWFAIAFLLLAPSIAGTIGGLTSIYFDIGTKYGWGMLIDVLLIDLAIFLVIACLLHAASITDAARP</sequence>
<keyword evidence="1" id="KW-0812">Transmembrane</keyword>
<dbReference type="Proteomes" id="UP001595974">
    <property type="component" value="Unassembled WGS sequence"/>
</dbReference>
<dbReference type="PROSITE" id="PS51257">
    <property type="entry name" value="PROKAR_LIPOPROTEIN"/>
    <property type="match status" value="1"/>
</dbReference>
<gene>
    <name evidence="2" type="ORF">ACFPTN_07355</name>
</gene>
<dbReference type="RefSeq" id="WP_157748681.1">
    <property type="nucleotide sequence ID" value="NZ_JBHSOG010000024.1"/>
</dbReference>
<feature type="transmembrane region" description="Helical" evidence="1">
    <location>
        <begin position="98"/>
        <end position="121"/>
    </location>
</feature>
<keyword evidence="1" id="KW-1133">Transmembrane helix</keyword>
<protein>
    <submittedName>
        <fullName evidence="2">Uncharacterized protein</fullName>
    </submittedName>
</protein>
<comment type="caution">
    <text evidence="2">The sequence shown here is derived from an EMBL/GenBank/DDBJ whole genome shotgun (WGS) entry which is preliminary data.</text>
</comment>
<dbReference type="EMBL" id="JBHSOG010000024">
    <property type="protein sequence ID" value="MFC5769188.1"/>
    <property type="molecule type" value="Genomic_DNA"/>
</dbReference>
<reference evidence="3" key="1">
    <citation type="journal article" date="2019" name="Int. J. Syst. Evol. Microbiol.">
        <title>The Global Catalogue of Microorganisms (GCM) 10K type strain sequencing project: providing services to taxonomists for standard genome sequencing and annotation.</title>
        <authorList>
            <consortium name="The Broad Institute Genomics Platform"/>
            <consortium name="The Broad Institute Genome Sequencing Center for Infectious Disease"/>
            <person name="Wu L."/>
            <person name="Ma J."/>
        </authorList>
    </citation>
    <scope>NUCLEOTIDE SEQUENCE [LARGE SCALE GENOMIC DNA]</scope>
    <source>
        <strain evidence="3">SHR3</strain>
    </source>
</reference>
<feature type="transmembrane region" description="Helical" evidence="1">
    <location>
        <begin position="43"/>
        <end position="59"/>
    </location>
</feature>
<organism evidence="2 3">
    <name type="scientific">Thauera sinica</name>
    <dbReference type="NCBI Taxonomy" id="2665146"/>
    <lineage>
        <taxon>Bacteria</taxon>
        <taxon>Pseudomonadati</taxon>
        <taxon>Pseudomonadota</taxon>
        <taxon>Betaproteobacteria</taxon>
        <taxon>Rhodocyclales</taxon>
        <taxon>Zoogloeaceae</taxon>
        <taxon>Thauera</taxon>
    </lineage>
</organism>
<feature type="transmembrane region" description="Helical" evidence="1">
    <location>
        <begin position="66"/>
        <end position="92"/>
    </location>
</feature>
<accession>A0ABW1AQ12</accession>
<evidence type="ECO:0000256" key="1">
    <source>
        <dbReference type="SAM" id="Phobius"/>
    </source>
</evidence>
<proteinExistence type="predicted"/>
<keyword evidence="3" id="KW-1185">Reference proteome</keyword>
<keyword evidence="1" id="KW-0472">Membrane</keyword>
<name>A0ABW1AQ12_9RHOO</name>
<evidence type="ECO:0000313" key="2">
    <source>
        <dbReference type="EMBL" id="MFC5769188.1"/>
    </source>
</evidence>
<evidence type="ECO:0000313" key="3">
    <source>
        <dbReference type="Proteomes" id="UP001595974"/>
    </source>
</evidence>